<dbReference type="InParanoid" id="A0A423WYX8"/>
<feature type="compositionally biased region" description="Low complexity" evidence="1">
    <location>
        <begin position="37"/>
        <end position="56"/>
    </location>
</feature>
<sequence length="532" mass="59681">MADPTQGDALFRADSALAALHYDPHPRQAEYYRGQYSASPPSYRSRSSLDSTRSESVPGDEEQRHEEQELQLMLDRRASSPYFQFEAQMGEEEDRIFKADGRWRPGEIKPSDIRVTALARETVKRRWVEQGIWNDKWDEHRNMRRWKHEEALELVLESQMEKDPCAKHVFLGQRDIRPKTNDDLQLIAERRRKEGRKREASRPFHQFMYQLSKERERMQDDSRPGGPDLDTVDINTKAYDIVRGIWTRRGIWDTKWGILPGMSWKHERPLDHLLPEEMVPESPRQVHPPEGDGGGAYPAPRRIFGPRPPAKSNNSAVSDLPEMSQQPPTPQGILRPPRPADLNSAIAGVSDVSQQQPPAVSGEAGLQDAWSVTGQRSRRGNRAPSPREGRAAGTALGLARPAKVSKPPHKKKGSDSRRRETSKASLKNAQPPPPTQDLPKPCPVTSVPKQPPLPPPRRSRRLQKLKSTEASTGPAAVNPATSVAKGVSQSRPRRTTGGSPKSLASAKPQGISKRQHPSTGRRRKPNQARVPA</sequence>
<feature type="compositionally biased region" description="Pro residues" evidence="1">
    <location>
        <begin position="430"/>
        <end position="442"/>
    </location>
</feature>
<dbReference type="AlphaFoldDB" id="A0A423WYX8"/>
<evidence type="ECO:0000313" key="3">
    <source>
        <dbReference type="Proteomes" id="UP000285146"/>
    </source>
</evidence>
<feature type="compositionally biased region" description="Basic and acidic residues" evidence="1">
    <location>
        <begin position="413"/>
        <end position="422"/>
    </location>
</feature>
<organism evidence="2 3">
    <name type="scientific">Cytospora leucostoma</name>
    <dbReference type="NCBI Taxonomy" id="1230097"/>
    <lineage>
        <taxon>Eukaryota</taxon>
        <taxon>Fungi</taxon>
        <taxon>Dikarya</taxon>
        <taxon>Ascomycota</taxon>
        <taxon>Pezizomycotina</taxon>
        <taxon>Sordariomycetes</taxon>
        <taxon>Sordariomycetidae</taxon>
        <taxon>Diaporthales</taxon>
        <taxon>Cytosporaceae</taxon>
        <taxon>Cytospora</taxon>
    </lineage>
</organism>
<dbReference type="STRING" id="1230097.A0A423WYX8"/>
<protein>
    <submittedName>
        <fullName evidence="2">Uncharacterized protein</fullName>
    </submittedName>
</protein>
<proteinExistence type="predicted"/>
<keyword evidence="3" id="KW-1185">Reference proteome</keyword>
<dbReference type="OrthoDB" id="5401786at2759"/>
<evidence type="ECO:0000313" key="2">
    <source>
        <dbReference type="EMBL" id="ROW08760.1"/>
    </source>
</evidence>
<name>A0A423WYX8_9PEZI</name>
<accession>A0A423WYX8</accession>
<feature type="region of interest" description="Disordered" evidence="1">
    <location>
        <begin position="280"/>
        <end position="532"/>
    </location>
</feature>
<feature type="compositionally biased region" description="Low complexity" evidence="1">
    <location>
        <begin position="391"/>
        <end position="402"/>
    </location>
</feature>
<evidence type="ECO:0000256" key="1">
    <source>
        <dbReference type="SAM" id="MobiDB-lite"/>
    </source>
</evidence>
<reference evidence="2 3" key="1">
    <citation type="submission" date="2015-09" db="EMBL/GenBank/DDBJ databases">
        <title>Host preference determinants of Valsa canker pathogens revealed by comparative genomics.</title>
        <authorList>
            <person name="Yin Z."/>
            <person name="Huang L."/>
        </authorList>
    </citation>
    <scope>NUCLEOTIDE SEQUENCE [LARGE SCALE GENOMIC DNA]</scope>
    <source>
        <strain evidence="2 3">SXYLt</strain>
    </source>
</reference>
<dbReference type="Proteomes" id="UP000285146">
    <property type="component" value="Unassembled WGS sequence"/>
</dbReference>
<gene>
    <name evidence="2" type="ORF">VPNG_06403</name>
</gene>
<dbReference type="EMBL" id="LKEB01000033">
    <property type="protein sequence ID" value="ROW08760.1"/>
    <property type="molecule type" value="Genomic_DNA"/>
</dbReference>
<feature type="compositionally biased region" description="Basic residues" evidence="1">
    <location>
        <begin position="513"/>
        <end position="526"/>
    </location>
</feature>
<feature type="region of interest" description="Disordered" evidence="1">
    <location>
        <begin position="30"/>
        <end position="68"/>
    </location>
</feature>
<comment type="caution">
    <text evidence="2">The sequence shown here is derived from an EMBL/GenBank/DDBJ whole genome shotgun (WGS) entry which is preliminary data.</text>
</comment>